<organism evidence="13 14">
    <name type="scientific">Salinicola lusitanus</name>
    <dbReference type="NCBI Taxonomy" id="1949085"/>
    <lineage>
        <taxon>Bacteria</taxon>
        <taxon>Pseudomonadati</taxon>
        <taxon>Pseudomonadota</taxon>
        <taxon>Gammaproteobacteria</taxon>
        <taxon>Oceanospirillales</taxon>
        <taxon>Halomonadaceae</taxon>
        <taxon>Salinicola</taxon>
    </lineage>
</organism>
<dbReference type="HAMAP" id="MF_00244">
    <property type="entry name" value="NaMN_adenylyltr"/>
    <property type="match status" value="1"/>
</dbReference>
<evidence type="ECO:0000259" key="12">
    <source>
        <dbReference type="Pfam" id="PF01467"/>
    </source>
</evidence>
<comment type="similarity">
    <text evidence="3 11">Belongs to the NadD family.</text>
</comment>
<evidence type="ECO:0000256" key="10">
    <source>
        <dbReference type="ARBA" id="ARBA00048721"/>
    </source>
</evidence>
<evidence type="ECO:0000256" key="2">
    <source>
        <dbReference type="ARBA" id="ARBA00005019"/>
    </source>
</evidence>
<accession>A0ABZ3CPN7</accession>
<dbReference type="EC" id="2.7.7.18" evidence="11"/>
<proteinExistence type="inferred from homology"/>
<evidence type="ECO:0000256" key="9">
    <source>
        <dbReference type="ARBA" id="ARBA00023027"/>
    </source>
</evidence>
<evidence type="ECO:0000256" key="3">
    <source>
        <dbReference type="ARBA" id="ARBA00009014"/>
    </source>
</evidence>
<dbReference type="NCBIfam" id="NF000839">
    <property type="entry name" value="PRK00071.1-1"/>
    <property type="match status" value="1"/>
</dbReference>
<feature type="domain" description="Cytidyltransferase-like" evidence="12">
    <location>
        <begin position="16"/>
        <end position="193"/>
    </location>
</feature>
<evidence type="ECO:0000256" key="6">
    <source>
        <dbReference type="ARBA" id="ARBA00022695"/>
    </source>
</evidence>
<keyword evidence="9 11" id="KW-0520">NAD</keyword>
<dbReference type="PANTHER" id="PTHR39321">
    <property type="entry name" value="NICOTINATE-NUCLEOTIDE ADENYLYLTRANSFERASE-RELATED"/>
    <property type="match status" value="1"/>
</dbReference>
<comment type="function">
    <text evidence="1 11">Catalyzes the reversible adenylation of nicotinate mononucleotide (NaMN) to nicotinic acid adenine dinucleotide (NaAD).</text>
</comment>
<evidence type="ECO:0000313" key="13">
    <source>
        <dbReference type="EMBL" id="XAD53148.1"/>
    </source>
</evidence>
<evidence type="ECO:0000256" key="8">
    <source>
        <dbReference type="ARBA" id="ARBA00022840"/>
    </source>
</evidence>
<dbReference type="Pfam" id="PF01467">
    <property type="entry name" value="CTP_transf_like"/>
    <property type="match status" value="1"/>
</dbReference>
<comment type="pathway">
    <text evidence="2 11">Cofactor biosynthesis; NAD(+) biosynthesis; deamido-NAD(+) from nicotinate D-ribonucleotide: step 1/1.</text>
</comment>
<dbReference type="GO" id="GO:0004515">
    <property type="term" value="F:nicotinate-nucleotide adenylyltransferase activity"/>
    <property type="evidence" value="ECO:0007669"/>
    <property type="project" value="UniProtKB-EC"/>
</dbReference>
<dbReference type="InterPro" id="IPR014729">
    <property type="entry name" value="Rossmann-like_a/b/a_fold"/>
</dbReference>
<evidence type="ECO:0000256" key="1">
    <source>
        <dbReference type="ARBA" id="ARBA00002324"/>
    </source>
</evidence>
<sequence length="224" mass="24540">MCGADVPSPSIPRIAMLGGTFDPVHIGHLRSAVELGEALALDAVHMIPAHVPPHRKAPGISAEHRLAMLKAGIGDTPGLVADDREVRRPGHSYSIDTLVSLREEWGEQARLVMAVGHDAFLGLPEWHQRDRLLSLAHIVVIDRPDHEAPLEPALASLIEGREVSTVESMMAAPGGHLLRLRLPSRMAIAATEVRWRLQQGLSVRYLIPEAVERYIASHALYRHS</sequence>
<keyword evidence="6 11" id="KW-0548">Nucleotidyltransferase</keyword>
<dbReference type="Proteomes" id="UP001453229">
    <property type="component" value="Chromosome"/>
</dbReference>
<keyword evidence="4 11" id="KW-0662">Pyridine nucleotide biosynthesis</keyword>
<dbReference type="SUPFAM" id="SSF52374">
    <property type="entry name" value="Nucleotidylyl transferase"/>
    <property type="match status" value="1"/>
</dbReference>
<dbReference type="RefSeq" id="WP_110600216.1">
    <property type="nucleotide sequence ID" value="NZ_CP151919.1"/>
</dbReference>
<comment type="catalytic activity">
    <reaction evidence="10 11">
        <text>nicotinate beta-D-ribonucleotide + ATP + H(+) = deamido-NAD(+) + diphosphate</text>
        <dbReference type="Rhea" id="RHEA:22860"/>
        <dbReference type="ChEBI" id="CHEBI:15378"/>
        <dbReference type="ChEBI" id="CHEBI:30616"/>
        <dbReference type="ChEBI" id="CHEBI:33019"/>
        <dbReference type="ChEBI" id="CHEBI:57502"/>
        <dbReference type="ChEBI" id="CHEBI:58437"/>
        <dbReference type="EC" id="2.7.7.18"/>
    </reaction>
</comment>
<keyword evidence="7 11" id="KW-0547">Nucleotide-binding</keyword>
<dbReference type="NCBIfam" id="TIGR00482">
    <property type="entry name" value="nicotinate (nicotinamide) nucleotide adenylyltransferase"/>
    <property type="match status" value="1"/>
</dbReference>
<evidence type="ECO:0000256" key="4">
    <source>
        <dbReference type="ARBA" id="ARBA00022642"/>
    </source>
</evidence>
<dbReference type="PANTHER" id="PTHR39321:SF3">
    <property type="entry name" value="PHOSPHOPANTETHEINE ADENYLYLTRANSFERASE"/>
    <property type="match status" value="1"/>
</dbReference>
<dbReference type="NCBIfam" id="TIGR00125">
    <property type="entry name" value="cyt_tran_rel"/>
    <property type="match status" value="1"/>
</dbReference>
<keyword evidence="14" id="KW-1185">Reference proteome</keyword>
<evidence type="ECO:0000256" key="5">
    <source>
        <dbReference type="ARBA" id="ARBA00022679"/>
    </source>
</evidence>
<protein>
    <recommendedName>
        <fullName evidence="11">Probable nicotinate-nucleotide adenylyltransferase</fullName>
        <ecNumber evidence="11">2.7.7.18</ecNumber>
    </recommendedName>
    <alternativeName>
        <fullName evidence="11">Deamido-NAD(+) diphosphorylase</fullName>
    </alternativeName>
    <alternativeName>
        <fullName evidence="11">Deamido-NAD(+) pyrophosphorylase</fullName>
    </alternativeName>
    <alternativeName>
        <fullName evidence="11">Nicotinate mononucleotide adenylyltransferase</fullName>
        <shortName evidence="11">NaMN adenylyltransferase</shortName>
    </alternativeName>
</protein>
<evidence type="ECO:0000256" key="11">
    <source>
        <dbReference type="HAMAP-Rule" id="MF_00244"/>
    </source>
</evidence>
<evidence type="ECO:0000313" key="14">
    <source>
        <dbReference type="Proteomes" id="UP001453229"/>
    </source>
</evidence>
<dbReference type="Gene3D" id="3.40.50.620">
    <property type="entry name" value="HUPs"/>
    <property type="match status" value="1"/>
</dbReference>
<evidence type="ECO:0000256" key="7">
    <source>
        <dbReference type="ARBA" id="ARBA00022741"/>
    </source>
</evidence>
<dbReference type="InterPro" id="IPR005248">
    <property type="entry name" value="NadD/NMNAT"/>
</dbReference>
<keyword evidence="8 11" id="KW-0067">ATP-binding</keyword>
<gene>
    <name evidence="11 13" type="primary">nadD</name>
    <name evidence="13" type="ORF">AAGT95_15030</name>
</gene>
<name>A0ABZ3CPN7_9GAMM</name>
<keyword evidence="5 11" id="KW-0808">Transferase</keyword>
<dbReference type="CDD" id="cd02165">
    <property type="entry name" value="NMNAT"/>
    <property type="match status" value="1"/>
</dbReference>
<dbReference type="InterPro" id="IPR004821">
    <property type="entry name" value="Cyt_trans-like"/>
</dbReference>
<dbReference type="EMBL" id="CP151919">
    <property type="protein sequence ID" value="XAD53148.1"/>
    <property type="molecule type" value="Genomic_DNA"/>
</dbReference>
<reference evidence="13 14" key="1">
    <citation type="submission" date="2024-04" db="EMBL/GenBank/DDBJ databases">
        <title>Salinicola lusitanus LLJ914,a marine bacterium isolated from the Okinawa Trough.</title>
        <authorList>
            <person name="Li J."/>
        </authorList>
    </citation>
    <scope>NUCLEOTIDE SEQUENCE [LARGE SCALE GENOMIC DNA]</scope>
    <source>
        <strain evidence="13 14">LLJ914</strain>
    </source>
</reference>